<evidence type="ECO:0000256" key="4">
    <source>
        <dbReference type="ARBA" id="ARBA00022801"/>
    </source>
</evidence>
<dbReference type="AlphaFoldDB" id="A0A7S3C2Y5"/>
<dbReference type="InterPro" id="IPR052433">
    <property type="entry name" value="X-Pro_dipept-like"/>
</dbReference>
<keyword evidence="2" id="KW-0645">Protease</keyword>
<dbReference type="PANTHER" id="PTHR48480:SF2">
    <property type="entry name" value="PEPTIDASE D"/>
    <property type="match status" value="1"/>
</dbReference>
<organism evidence="8">
    <name type="scientific">Haptolina ericina</name>
    <dbReference type="NCBI Taxonomy" id="156174"/>
    <lineage>
        <taxon>Eukaryota</taxon>
        <taxon>Haptista</taxon>
        <taxon>Haptophyta</taxon>
        <taxon>Prymnesiophyceae</taxon>
        <taxon>Prymnesiales</taxon>
        <taxon>Prymnesiaceae</taxon>
        <taxon>Haptolina</taxon>
    </lineage>
</organism>
<evidence type="ECO:0000256" key="1">
    <source>
        <dbReference type="ARBA" id="ARBA00001936"/>
    </source>
</evidence>
<dbReference type="Pfam" id="PF00557">
    <property type="entry name" value="Peptidase_M24"/>
    <property type="match status" value="1"/>
</dbReference>
<dbReference type="InterPro" id="IPR000994">
    <property type="entry name" value="Pept_M24"/>
</dbReference>
<sequence>MMWRVVVGALIDYGVLTGDLEEMLAAEMGAVFIPCGLGHLIGMDTHDVGGYLKHCPPRIPSSGISKLRTARILEEGMVLTVEPGCYFIEALLQPALADPAKAKFFNQPVLNRFRGRGGVRLEDVVVVTATGVENYTLCPRTINEVEGVMAGGVWPPSVDEAPQLYRRWVTLDKQTGAMVPEPAITLP</sequence>
<dbReference type="SUPFAM" id="SSF55920">
    <property type="entry name" value="Creatinase/aminopeptidase"/>
    <property type="match status" value="1"/>
</dbReference>
<dbReference type="EMBL" id="HBHX01071536">
    <property type="protein sequence ID" value="CAE0152598.1"/>
    <property type="molecule type" value="Transcribed_RNA"/>
</dbReference>
<keyword evidence="4" id="KW-0378">Hydrolase</keyword>
<evidence type="ECO:0000313" key="8">
    <source>
        <dbReference type="EMBL" id="CAE0152598.1"/>
    </source>
</evidence>
<proteinExistence type="predicted"/>
<keyword evidence="3" id="KW-0479">Metal-binding</keyword>
<evidence type="ECO:0000256" key="3">
    <source>
        <dbReference type="ARBA" id="ARBA00022723"/>
    </source>
</evidence>
<dbReference type="GO" id="GO:0046872">
    <property type="term" value="F:metal ion binding"/>
    <property type="evidence" value="ECO:0007669"/>
    <property type="project" value="UniProtKB-KW"/>
</dbReference>
<accession>A0A7S3C2Y5</accession>
<evidence type="ECO:0000259" key="7">
    <source>
        <dbReference type="Pfam" id="PF00557"/>
    </source>
</evidence>
<evidence type="ECO:0000256" key="6">
    <source>
        <dbReference type="ARBA" id="ARBA00023211"/>
    </source>
</evidence>
<dbReference type="InterPro" id="IPR036005">
    <property type="entry name" value="Creatinase/aminopeptidase-like"/>
</dbReference>
<dbReference type="PANTHER" id="PTHR48480">
    <property type="match status" value="1"/>
</dbReference>
<feature type="domain" description="Peptidase M24" evidence="7">
    <location>
        <begin position="25"/>
        <end position="129"/>
    </location>
</feature>
<evidence type="ECO:0000256" key="5">
    <source>
        <dbReference type="ARBA" id="ARBA00023049"/>
    </source>
</evidence>
<protein>
    <recommendedName>
        <fullName evidence="7">Peptidase M24 domain-containing protein</fullName>
    </recommendedName>
</protein>
<dbReference type="GO" id="GO:0006508">
    <property type="term" value="P:proteolysis"/>
    <property type="evidence" value="ECO:0007669"/>
    <property type="project" value="UniProtKB-KW"/>
</dbReference>
<evidence type="ECO:0000256" key="2">
    <source>
        <dbReference type="ARBA" id="ARBA00022670"/>
    </source>
</evidence>
<name>A0A7S3C2Y5_9EUKA</name>
<comment type="cofactor">
    <cofactor evidence="1">
        <name>Mn(2+)</name>
        <dbReference type="ChEBI" id="CHEBI:29035"/>
    </cofactor>
</comment>
<keyword evidence="5" id="KW-0482">Metalloprotease</keyword>
<dbReference type="Gene3D" id="3.90.230.10">
    <property type="entry name" value="Creatinase/methionine aminopeptidase superfamily"/>
    <property type="match status" value="1"/>
</dbReference>
<gene>
    <name evidence="8" type="ORF">HERI1096_LOCUS39570</name>
</gene>
<dbReference type="GO" id="GO:0008237">
    <property type="term" value="F:metallopeptidase activity"/>
    <property type="evidence" value="ECO:0007669"/>
    <property type="project" value="UniProtKB-KW"/>
</dbReference>
<keyword evidence="6" id="KW-0464">Manganese</keyword>
<reference evidence="8" key="1">
    <citation type="submission" date="2021-01" db="EMBL/GenBank/DDBJ databases">
        <authorList>
            <person name="Corre E."/>
            <person name="Pelletier E."/>
            <person name="Niang G."/>
            <person name="Scheremetjew M."/>
            <person name="Finn R."/>
            <person name="Kale V."/>
            <person name="Holt S."/>
            <person name="Cochrane G."/>
            <person name="Meng A."/>
            <person name="Brown T."/>
            <person name="Cohen L."/>
        </authorList>
    </citation>
    <scope>NUCLEOTIDE SEQUENCE</scope>
    <source>
        <strain evidence="8">CCMP281</strain>
    </source>
</reference>